<keyword evidence="1" id="KW-0812">Transmembrane</keyword>
<feature type="transmembrane region" description="Helical" evidence="1">
    <location>
        <begin position="17"/>
        <end position="38"/>
    </location>
</feature>
<evidence type="ECO:0000313" key="2">
    <source>
        <dbReference type="EMBL" id="BAY83923.1"/>
    </source>
</evidence>
<sequence length="339" mass="36926">MSASINIKKTNRFIDPALYIAFGATGLILLGLIASAFFEKVLFSKTVSVSEEEVVKIEALKLEPQLIGALRIDATASIPTNRWVIYEIQLLDKQGKLIASATKEAWRESGYDEGNWSENDLDAGLDVRAKKNEEVTLAISVLEKGSASRFITPSQLGIGTPTPKPSQPVRINVKVANGVVDTRHLWPGLFGTSALAIMTFIAAPLNGKKVISKTVNDSDPSERATLGGADKLVRVKIKVTSDETSPRSMQARLVINDSYGEQLYSDTIPLDLTFHREEGKLEKVTGFAQKFFVLETQDSYGFHVEVIPDAPVDVTTLTVLDGNRTRTPVEAVHIGPTSS</sequence>
<dbReference type="AlphaFoldDB" id="A0A1Z4LRQ8"/>
<dbReference type="EMBL" id="AP018227">
    <property type="protein sequence ID" value="BAY83923.1"/>
    <property type="molecule type" value="Genomic_DNA"/>
</dbReference>
<reference evidence="2 3" key="1">
    <citation type="submission" date="2017-06" db="EMBL/GenBank/DDBJ databases">
        <title>Genome sequencing of cyanobaciteial culture collection at National Institute for Environmental Studies (NIES).</title>
        <authorList>
            <person name="Hirose Y."/>
            <person name="Shimura Y."/>
            <person name="Fujisawa T."/>
            <person name="Nakamura Y."/>
            <person name="Kawachi M."/>
        </authorList>
    </citation>
    <scope>NUCLEOTIDE SEQUENCE [LARGE SCALE GENOMIC DNA]</scope>
    <source>
        <strain evidence="2 3">NIES-267</strain>
    </source>
</reference>
<evidence type="ECO:0000256" key="1">
    <source>
        <dbReference type="SAM" id="Phobius"/>
    </source>
</evidence>
<dbReference type="OrthoDB" id="555543at2"/>
<protein>
    <submittedName>
        <fullName evidence="2">Uncharacterized protein</fullName>
    </submittedName>
</protein>
<evidence type="ECO:0000313" key="3">
    <source>
        <dbReference type="Proteomes" id="UP000218418"/>
    </source>
</evidence>
<dbReference type="Proteomes" id="UP000218418">
    <property type="component" value="Chromosome"/>
</dbReference>
<proteinExistence type="predicted"/>
<organism evidence="2 3">
    <name type="scientific">Calothrix parasitica NIES-267</name>
    <dbReference type="NCBI Taxonomy" id="1973488"/>
    <lineage>
        <taxon>Bacteria</taxon>
        <taxon>Bacillati</taxon>
        <taxon>Cyanobacteriota</taxon>
        <taxon>Cyanophyceae</taxon>
        <taxon>Nostocales</taxon>
        <taxon>Calotrichaceae</taxon>
        <taxon>Calothrix</taxon>
    </lineage>
</organism>
<gene>
    <name evidence="2" type="ORF">NIES267_34170</name>
</gene>
<accession>A0A1Z4LRQ8</accession>
<keyword evidence="1" id="KW-0472">Membrane</keyword>
<keyword evidence="3" id="KW-1185">Reference proteome</keyword>
<name>A0A1Z4LRQ8_9CYAN</name>
<keyword evidence="1" id="KW-1133">Transmembrane helix</keyword>